<dbReference type="EMBL" id="OX596117">
    <property type="protein sequence ID" value="CAN0491170.1"/>
    <property type="molecule type" value="Genomic_DNA"/>
</dbReference>
<evidence type="ECO:0000313" key="2">
    <source>
        <dbReference type="Proteomes" id="UP001162501"/>
    </source>
</evidence>
<name>A0AC59ZRQ6_RANTA</name>
<reference evidence="1" key="2">
    <citation type="submission" date="2025-03" db="EMBL/GenBank/DDBJ databases">
        <authorList>
            <consortium name="ELIXIR-Norway"/>
            <consortium name="Elixir Norway"/>
        </authorList>
    </citation>
    <scope>NUCLEOTIDE SEQUENCE</scope>
</reference>
<feature type="non-terminal residue" evidence="1">
    <location>
        <position position="1"/>
    </location>
</feature>
<reference evidence="1" key="1">
    <citation type="submission" date="2023-05" db="EMBL/GenBank/DDBJ databases">
        <authorList>
            <consortium name="ELIXIR-Norway"/>
        </authorList>
    </citation>
    <scope>NUCLEOTIDE SEQUENCE</scope>
</reference>
<gene>
    <name evidence="1" type="ORF">MRATA1EN22A_LOCUS21646</name>
</gene>
<feature type="non-terminal residue" evidence="1">
    <location>
        <position position="636"/>
    </location>
</feature>
<sequence length="636" mass="64930">MVIHLWADNRRNGIISPDDITPRPHEAETTVTPIFQMGKLRSWAQEVRIKSEPSWGSAALAVVTPDAPEQDHVGHHGHRQLNAALTTKAQAGRKRGVSWEKLGRGDTLASDHAAADGGGLGGKGRRLYDQVCYALRRLRTHTPPPPGTRGHDKAGIAEAGEGGRHSDQQAPFVPPSIAIDRRQTGLHFRVSISAVPGGGRPQFAGEEEWGPRTFCQSEAQGAARQIRERKALLIDPESGHPSGHSAVLFPPESPFGHPTHAVPCLRVTLGDLNHSWGHPHTLHHNPVPAVPSPAPHPQTQTWHGLPSSSPADGVGTLTQAGPIRLSGWGWGLRGSAQWAPCPAQAPPKGPKRAGPGGPAVASSGRPGPLPTPGLEKKGRVAAPTRLSSPHPPRGAWEPRALRRVQPPSAVLGRSDGRLPSICAETPRRGSWGGGCTQNELPLTPTRRAPTPSASPHAPTMPPGRPPGSGPGPGLPPPPAIPRSFVARQAPSLGVRPAVPTFAPPAAGGAAGGGGARPPSSPGAGAPAGAEDAAAPLPARRCPQPAAPPGAGVPRSRSGSGPRAPRVRPAGRRQESGAAPSRAALAAACAPGGGAGAELSGSGASGPAPGGNKRGCGAAPQGGGRAENAQAPRPPAP</sequence>
<evidence type="ECO:0000313" key="1">
    <source>
        <dbReference type="EMBL" id="CAN0491170.1"/>
    </source>
</evidence>
<accession>A0AC59ZRQ6</accession>
<protein>
    <submittedName>
        <fullName evidence="1">Uncharacterized protein</fullName>
    </submittedName>
</protein>
<proteinExistence type="predicted"/>
<dbReference type="Proteomes" id="UP001162501">
    <property type="component" value="Chromosome 33"/>
</dbReference>
<organism evidence="1 2">
    <name type="scientific">Rangifer tarandus platyrhynchus</name>
    <name type="common">Svalbard reindeer</name>
    <dbReference type="NCBI Taxonomy" id="3082113"/>
    <lineage>
        <taxon>Eukaryota</taxon>
        <taxon>Metazoa</taxon>
        <taxon>Chordata</taxon>
        <taxon>Craniata</taxon>
        <taxon>Vertebrata</taxon>
        <taxon>Euteleostomi</taxon>
        <taxon>Mammalia</taxon>
        <taxon>Eutheria</taxon>
        <taxon>Laurasiatheria</taxon>
        <taxon>Artiodactyla</taxon>
        <taxon>Ruminantia</taxon>
        <taxon>Pecora</taxon>
        <taxon>Cervidae</taxon>
        <taxon>Odocoileinae</taxon>
        <taxon>Rangifer</taxon>
    </lineage>
</organism>